<dbReference type="InterPro" id="IPR036005">
    <property type="entry name" value="Creatinase/aminopeptidase-like"/>
</dbReference>
<dbReference type="AlphaFoldDB" id="A0A8H4QRR9"/>
<dbReference type="InterPro" id="IPR007865">
    <property type="entry name" value="Aminopep_P_N"/>
</dbReference>
<keyword evidence="5" id="KW-0464">Manganese</keyword>
<comment type="cofactor">
    <cofactor evidence="1">
        <name>Mn(2+)</name>
        <dbReference type="ChEBI" id="CHEBI:29035"/>
    </cofactor>
</comment>
<evidence type="ECO:0000256" key="4">
    <source>
        <dbReference type="ARBA" id="ARBA00022801"/>
    </source>
</evidence>
<dbReference type="SUPFAM" id="SSF55920">
    <property type="entry name" value="Creatinase/aminopeptidase"/>
    <property type="match status" value="1"/>
</dbReference>
<dbReference type="Gene3D" id="3.40.350.10">
    <property type="entry name" value="Creatinase/prolidase N-terminal domain"/>
    <property type="match status" value="1"/>
</dbReference>
<gene>
    <name evidence="7" type="ORF">D9613_011493</name>
</gene>
<dbReference type="SUPFAM" id="SSF53092">
    <property type="entry name" value="Creatinase/prolidase N-terminal domain"/>
    <property type="match status" value="1"/>
</dbReference>
<dbReference type="Gene3D" id="3.90.230.10">
    <property type="entry name" value="Creatinase/methionine aminopeptidase superfamily"/>
    <property type="match status" value="1"/>
</dbReference>
<dbReference type="PANTHER" id="PTHR43226:SF4">
    <property type="entry name" value="XAA-PRO AMINOPEPTIDASE 3"/>
    <property type="match status" value="1"/>
</dbReference>
<dbReference type="Pfam" id="PF05195">
    <property type="entry name" value="AMP_N"/>
    <property type="match status" value="1"/>
</dbReference>
<dbReference type="Pfam" id="PF00557">
    <property type="entry name" value="Peptidase_M24"/>
    <property type="match status" value="1"/>
</dbReference>
<keyword evidence="3" id="KW-0479">Metal-binding</keyword>
<evidence type="ECO:0000313" key="7">
    <source>
        <dbReference type="EMBL" id="KAF4615968.1"/>
    </source>
</evidence>
<dbReference type="SMART" id="SM01011">
    <property type="entry name" value="AMP_N"/>
    <property type="match status" value="1"/>
</dbReference>
<accession>A0A8H4QRR9</accession>
<evidence type="ECO:0000256" key="2">
    <source>
        <dbReference type="ARBA" id="ARBA00008766"/>
    </source>
</evidence>
<dbReference type="GO" id="GO:0070006">
    <property type="term" value="F:metalloaminopeptidase activity"/>
    <property type="evidence" value="ECO:0007669"/>
    <property type="project" value="InterPro"/>
</dbReference>
<name>A0A8H4QRR9_9AGAR</name>
<evidence type="ECO:0000256" key="1">
    <source>
        <dbReference type="ARBA" id="ARBA00001936"/>
    </source>
</evidence>
<organism evidence="7 8">
    <name type="scientific">Agrocybe pediades</name>
    <dbReference type="NCBI Taxonomy" id="84607"/>
    <lineage>
        <taxon>Eukaryota</taxon>
        <taxon>Fungi</taxon>
        <taxon>Dikarya</taxon>
        <taxon>Basidiomycota</taxon>
        <taxon>Agaricomycotina</taxon>
        <taxon>Agaricomycetes</taxon>
        <taxon>Agaricomycetidae</taxon>
        <taxon>Agaricales</taxon>
        <taxon>Agaricineae</taxon>
        <taxon>Strophariaceae</taxon>
        <taxon>Agrocybe</taxon>
    </lineage>
</organism>
<evidence type="ECO:0000313" key="8">
    <source>
        <dbReference type="Proteomes" id="UP000521872"/>
    </source>
</evidence>
<dbReference type="GO" id="GO:0006508">
    <property type="term" value="P:proteolysis"/>
    <property type="evidence" value="ECO:0007669"/>
    <property type="project" value="TreeGrafter"/>
</dbReference>
<evidence type="ECO:0000259" key="6">
    <source>
        <dbReference type="SMART" id="SM01011"/>
    </source>
</evidence>
<comment type="caution">
    <text evidence="7">The sequence shown here is derived from an EMBL/GenBank/DDBJ whole genome shotgun (WGS) entry which is preliminary data.</text>
</comment>
<dbReference type="InterPro" id="IPR000994">
    <property type="entry name" value="Pept_M24"/>
</dbReference>
<dbReference type="PANTHER" id="PTHR43226">
    <property type="entry name" value="XAA-PRO AMINOPEPTIDASE 3"/>
    <property type="match status" value="1"/>
</dbReference>
<reference evidence="7 8" key="1">
    <citation type="submission" date="2019-12" db="EMBL/GenBank/DDBJ databases">
        <authorList>
            <person name="Floudas D."/>
            <person name="Bentzer J."/>
            <person name="Ahren D."/>
            <person name="Johansson T."/>
            <person name="Persson P."/>
            <person name="Tunlid A."/>
        </authorList>
    </citation>
    <scope>NUCLEOTIDE SEQUENCE [LARGE SCALE GENOMIC DNA]</scope>
    <source>
        <strain evidence="7 8">CBS 102.39</strain>
    </source>
</reference>
<dbReference type="EMBL" id="JAACJL010000032">
    <property type="protein sequence ID" value="KAF4615968.1"/>
    <property type="molecule type" value="Genomic_DNA"/>
</dbReference>
<dbReference type="GO" id="GO:0005739">
    <property type="term" value="C:mitochondrion"/>
    <property type="evidence" value="ECO:0007669"/>
    <property type="project" value="TreeGrafter"/>
</dbReference>
<comment type="similarity">
    <text evidence="2">Belongs to the peptidase M24B family.</text>
</comment>
<dbReference type="GO" id="GO:0030145">
    <property type="term" value="F:manganese ion binding"/>
    <property type="evidence" value="ECO:0007669"/>
    <property type="project" value="InterPro"/>
</dbReference>
<proteinExistence type="inferred from homology"/>
<keyword evidence="4" id="KW-0378">Hydrolase</keyword>
<protein>
    <recommendedName>
        <fullName evidence="6">Aminopeptidase P N-terminal domain-containing protein</fullName>
    </recommendedName>
</protein>
<dbReference type="InterPro" id="IPR029149">
    <property type="entry name" value="Creatin/AminoP/Spt16_N"/>
</dbReference>
<evidence type="ECO:0000256" key="5">
    <source>
        <dbReference type="ARBA" id="ARBA00023211"/>
    </source>
</evidence>
<evidence type="ECO:0000256" key="3">
    <source>
        <dbReference type="ARBA" id="ARBA00022723"/>
    </source>
</evidence>
<feature type="domain" description="Aminopeptidase P N-terminal" evidence="6">
    <location>
        <begin position="46"/>
        <end position="182"/>
    </location>
</feature>
<keyword evidence="8" id="KW-1185">Reference proteome</keyword>
<dbReference type="InterPro" id="IPR052433">
    <property type="entry name" value="X-Pro_dipept-like"/>
</dbReference>
<dbReference type="Proteomes" id="UP000521872">
    <property type="component" value="Unassembled WGS sequence"/>
</dbReference>
<sequence>MFHSVRRAGAARFSTRNIATKPSQHGQPTITSHPHLIRRHDLTPGIPSSEYEQRRRKLMDLLPEKSIAIAVSTPVKYMSGKIFYKYRPASDMWYLTGFEEPDSAVVLQKDSSSKGYKMTLFCAGTDMSKAKWNGATTSLSAAKEIFQADDTLPIENFGSHVKSLLSSASLVYVDLPNPAPWNPKTSYKKPRSLLKYLSGSSSTEQEDVVDSISGSMRRPLAPQMGKLRSIKSKAEQRVMRQAADISGRAHAKVMRFAQPGMLEAKLEAHFEYICALEGAKRLAYVPVVASGPNALILHYTHNNQIIEKDELVLIDAGCEYDAVATRLILATRTFPASGTFTPAQRELYSAVLSVQKQLIELCTASQGYSSQELHRKSCSLLKQELNQIGFNLGTEGDLERVLYPHYFGHPIGIGELRSLVFFALRQFLVLDILNGGLINSMIDLHESAHVDRSSPLKEGMVITIEPGIYVPPTPNFPTHFHNIGIRIEDEVLVQDKHAVVLSVSAPKEIADIEGACQGLLGLEPY</sequence>